<dbReference type="SMART" id="SM00327">
    <property type="entry name" value="VWA"/>
    <property type="match status" value="1"/>
</dbReference>
<dbReference type="InterPro" id="IPR012902">
    <property type="entry name" value="N_methyl_site"/>
</dbReference>
<dbReference type="InterPro" id="IPR002035">
    <property type="entry name" value="VWF_A"/>
</dbReference>
<dbReference type="BioCyc" id="CSTI499177:GJE9-197-MONOMER"/>
<evidence type="ECO:0000313" key="3">
    <source>
        <dbReference type="Proteomes" id="UP000007041"/>
    </source>
</evidence>
<dbReference type="EMBL" id="FP565809">
    <property type="protein sequence ID" value="CBH20319.1"/>
    <property type="molecule type" value="Genomic_DNA"/>
</dbReference>
<dbReference type="PROSITE" id="PS50234">
    <property type="entry name" value="VWFA"/>
    <property type="match status" value="1"/>
</dbReference>
<evidence type="ECO:0000259" key="1">
    <source>
        <dbReference type="PROSITE" id="PS50234"/>
    </source>
</evidence>
<protein>
    <recommendedName>
        <fullName evidence="1">VWFA domain-containing protein</fullName>
    </recommendedName>
</protein>
<gene>
    <name evidence="2" type="ordered locus">CLOST_0189</name>
</gene>
<proteinExistence type="predicted"/>
<name>E3PU58_ACESD</name>
<reference evidence="3" key="1">
    <citation type="journal article" date="2010" name="BMC Genomics">
        <title>Clostridium sticklandii, a specialist in amino acid degradation:revisiting its metabolism through its genome sequence.</title>
        <authorList>
            <person name="Fonknechten N."/>
            <person name="Chaussonnerie S."/>
            <person name="Tricot S."/>
            <person name="Lajus A."/>
            <person name="Andreesen J.R."/>
            <person name="Perchat N."/>
            <person name="Pelletier E."/>
            <person name="Gouyvenoux M."/>
            <person name="Barbe V."/>
            <person name="Salanoubat M."/>
            <person name="Le Paslier D."/>
            <person name="Weissenbach J."/>
            <person name="Cohen G.N."/>
            <person name="Kreimeyer A."/>
        </authorList>
    </citation>
    <scope>NUCLEOTIDE SEQUENCE [LARGE SCALE GENOMIC DNA]</scope>
    <source>
        <strain evidence="3">ATCC 12662 / DSM 519 / JCM 1433 / CCUG 9281 / NCIMB 10654 / HF</strain>
    </source>
</reference>
<dbReference type="STRING" id="1511.CLOST_0189"/>
<keyword evidence="3" id="KW-1185">Reference proteome</keyword>
<feature type="domain" description="VWFA" evidence="1">
    <location>
        <begin position="198"/>
        <end position="335"/>
    </location>
</feature>
<evidence type="ECO:0000313" key="2">
    <source>
        <dbReference type="EMBL" id="CBH20319.1"/>
    </source>
</evidence>
<dbReference type="InterPro" id="IPR036465">
    <property type="entry name" value="vWFA_dom_sf"/>
</dbReference>
<dbReference type="Pfam" id="PF07963">
    <property type="entry name" value="N_methyl"/>
    <property type="match status" value="1"/>
</dbReference>
<dbReference type="HOGENOM" id="CLU_597064_0_0_9"/>
<dbReference type="Gene3D" id="3.40.50.410">
    <property type="entry name" value="von Willebrand factor, type A domain"/>
    <property type="match status" value="1"/>
</dbReference>
<dbReference type="Pfam" id="PF13519">
    <property type="entry name" value="VWA_2"/>
    <property type="match status" value="1"/>
</dbReference>
<dbReference type="Proteomes" id="UP000007041">
    <property type="component" value="Chromosome"/>
</dbReference>
<dbReference type="CDD" id="cd00198">
    <property type="entry name" value="vWFA"/>
    <property type="match status" value="1"/>
</dbReference>
<accession>E3PU58</accession>
<sequence length="466" mass="51594">MKKSNKGVTLLELVIVLALLTFGIGIAVNMILFSRNAQAKTLEEFDFQSEMRQSSQVVNNEIRNSTVVFAVPQDTFNNKKAMWNYLGLEDSKTLVQYTWNEADSRHDRIELYKSDQDISLNLMFKQLTPNSKLIEFTLQGYIDGKTDPKMTIKSEIEAFNSVVVEDGGSPSYPATALAYRTDDTPGPQTKAGKKVVAAITLVLDESGSMANNMSGGRVTSSNPSRISILRNRAKALIDQFSGLGNIYVGIIPYSDDAYISGTKSFVLANGTNVNTIKNKIDSLTAQGMTNTGDAMRVSYYATKQFKDSPNSIDNTLPTDTKVIPYMILLSDGDPTVFSATTREWVGWWIFGHYEYSGYKQDSGYVISDRISDDSESKNTSQWSSMGYSEYIGQNLVVGGDLEIKSHVIGFSNDATNAQTIANYINAEYHSANSDVELEAVFDEIGGTILKEMWHIYGPYVDDESDD</sequence>
<dbReference type="SUPFAM" id="SSF53300">
    <property type="entry name" value="vWA-like"/>
    <property type="match status" value="1"/>
</dbReference>
<organism evidence="2 3">
    <name type="scientific">Acetoanaerobium sticklandii (strain ATCC 12662 / DSM 519 / JCM 1433 / CCUG 9281 / NCIMB 10654 / HF)</name>
    <name type="common">Clostridium sticklandii</name>
    <dbReference type="NCBI Taxonomy" id="499177"/>
    <lineage>
        <taxon>Bacteria</taxon>
        <taxon>Bacillati</taxon>
        <taxon>Bacillota</taxon>
        <taxon>Clostridia</taxon>
        <taxon>Peptostreptococcales</taxon>
        <taxon>Filifactoraceae</taxon>
        <taxon>Acetoanaerobium</taxon>
    </lineage>
</organism>
<dbReference type="AlphaFoldDB" id="E3PU58"/>
<dbReference type="KEGG" id="cst:CLOST_0189"/>
<dbReference type="eggNOG" id="COG2304">
    <property type="taxonomic scope" value="Bacteria"/>
</dbReference>